<evidence type="ECO:0000313" key="2">
    <source>
        <dbReference type="Proteomes" id="UP000092993"/>
    </source>
</evidence>
<dbReference type="Proteomes" id="UP000092993">
    <property type="component" value="Unassembled WGS sequence"/>
</dbReference>
<protein>
    <recommendedName>
        <fullName evidence="3">F-box domain-containing protein</fullName>
    </recommendedName>
</protein>
<name>A0A1C7M0S2_GRIFR</name>
<dbReference type="AlphaFoldDB" id="A0A1C7M0S2"/>
<organism evidence="1 2">
    <name type="scientific">Grifola frondosa</name>
    <name type="common">Maitake</name>
    <name type="synonym">Polyporus frondosus</name>
    <dbReference type="NCBI Taxonomy" id="5627"/>
    <lineage>
        <taxon>Eukaryota</taxon>
        <taxon>Fungi</taxon>
        <taxon>Dikarya</taxon>
        <taxon>Basidiomycota</taxon>
        <taxon>Agaricomycotina</taxon>
        <taxon>Agaricomycetes</taxon>
        <taxon>Polyporales</taxon>
        <taxon>Grifolaceae</taxon>
        <taxon>Grifola</taxon>
    </lineage>
</organism>
<evidence type="ECO:0008006" key="3">
    <source>
        <dbReference type="Google" id="ProtNLM"/>
    </source>
</evidence>
<dbReference type="EMBL" id="LUGG01000013">
    <property type="protein sequence ID" value="OBZ70543.1"/>
    <property type="molecule type" value="Genomic_DNA"/>
</dbReference>
<comment type="caution">
    <text evidence="1">The sequence shown here is derived from an EMBL/GenBank/DDBJ whole genome shotgun (WGS) entry which is preliminary data.</text>
</comment>
<keyword evidence="2" id="KW-1185">Reference proteome</keyword>
<dbReference type="InterPro" id="IPR036047">
    <property type="entry name" value="F-box-like_dom_sf"/>
</dbReference>
<dbReference type="SUPFAM" id="SSF81383">
    <property type="entry name" value="F-box domain"/>
    <property type="match status" value="1"/>
</dbReference>
<sequence>MGPKDINVIVPPELTDQIIDHLHDDTRALRQCSLTCRSWLPAARCHLFERVRIDCACRTYNEFLHLIRREPVVADSVHDFVIECREHYHSLPDPEQAELRDLSMPSCLQDTFDLISPLLKFVGRLTLTGLVLNNVTRSAITSRFSSIHTLRLSRCITRADDLFKLFAALPHLECFEHHANVISAAHDSEIPSLPIHTLRVISPHMIGIWNLVTLLALHAKVDTLIVTHVLRRTDFLFANNLMLPFRDTVTRFELTLDSIIQGEDQHPAFAMVYHDENILYSVHSERVQELELGFGCHNASSESMYMATLQKHLVDIATILLSDKFRGLKRLVVRTSTTGDEGTVLRPQREAIIYSSLFHLMQRRRSIMLIVVVEKIWRPRELNYDPL</sequence>
<accession>A0A1C7M0S2</accession>
<gene>
    <name evidence="1" type="ORF">A0H81_09250</name>
</gene>
<dbReference type="OrthoDB" id="2921803at2759"/>
<proteinExistence type="predicted"/>
<evidence type="ECO:0000313" key="1">
    <source>
        <dbReference type="EMBL" id="OBZ70543.1"/>
    </source>
</evidence>
<reference evidence="1 2" key="1">
    <citation type="submission" date="2016-03" db="EMBL/GenBank/DDBJ databases">
        <title>Whole genome sequencing of Grifola frondosa 9006-11.</title>
        <authorList>
            <person name="Min B."/>
            <person name="Park H."/>
            <person name="Kim J.-G."/>
            <person name="Cho H."/>
            <person name="Oh Y.-L."/>
            <person name="Kong W.-S."/>
            <person name="Choi I.-G."/>
        </authorList>
    </citation>
    <scope>NUCLEOTIDE SEQUENCE [LARGE SCALE GENOMIC DNA]</scope>
    <source>
        <strain evidence="1 2">9006-11</strain>
    </source>
</reference>